<reference evidence="3" key="1">
    <citation type="submission" date="2017-06" db="EMBL/GenBank/DDBJ databases">
        <authorList>
            <person name="Varghese N."/>
            <person name="Submissions S."/>
        </authorList>
    </citation>
    <scope>NUCLEOTIDE SEQUENCE [LARGE SCALE GENOMIC DNA]</scope>
    <source>
        <strain evidence="3">DSM 137</strain>
    </source>
</reference>
<gene>
    <name evidence="2" type="ORF">SAMN06265338_11924</name>
</gene>
<protein>
    <submittedName>
        <fullName evidence="2">Uncharacterized protein</fullName>
    </submittedName>
</protein>
<accession>A0A212S9Z4</accession>
<dbReference type="AlphaFoldDB" id="A0A212S9Z4"/>
<evidence type="ECO:0000313" key="2">
    <source>
        <dbReference type="EMBL" id="SNB82294.1"/>
    </source>
</evidence>
<name>A0A212S9Z4_RHOAC</name>
<dbReference type="EMBL" id="FYDG01000019">
    <property type="protein sequence ID" value="SNB82294.1"/>
    <property type="molecule type" value="Genomic_DNA"/>
</dbReference>
<organism evidence="2 3">
    <name type="scientific">Rhodoblastus acidophilus</name>
    <name type="common">Rhodopseudomonas acidophila</name>
    <dbReference type="NCBI Taxonomy" id="1074"/>
    <lineage>
        <taxon>Bacteria</taxon>
        <taxon>Pseudomonadati</taxon>
        <taxon>Pseudomonadota</taxon>
        <taxon>Alphaproteobacteria</taxon>
        <taxon>Hyphomicrobiales</taxon>
        <taxon>Rhodoblastaceae</taxon>
        <taxon>Rhodoblastus</taxon>
    </lineage>
</organism>
<feature type="region of interest" description="Disordered" evidence="1">
    <location>
        <begin position="71"/>
        <end position="99"/>
    </location>
</feature>
<feature type="region of interest" description="Disordered" evidence="1">
    <location>
        <begin position="231"/>
        <end position="259"/>
    </location>
</feature>
<sequence length="259" mass="28423">MTRAHAAAVHLAAISGTKSLSMLDGAARTIWSDWAEGKLTDDQAATLAEMLERRKKEVRGADTVAARAPNVSAAAKAQGRPSYFPPKRKTPVSQNRRASIERRRRLACSGPMPPALACLFTTGELAVLRIVADEVRDRKQCRLTLGEISARAGVGITTARNALRYAAREGLVTIEERRRDKRPNLSNVVRIVSREWMVWIARGRKQTARSASAGGGCKKVESTDIASSRSLCGERVKRVPHSEMRTSKSQEIGLRTRPQ</sequence>
<feature type="compositionally biased region" description="Basic and acidic residues" evidence="1">
    <location>
        <begin position="232"/>
        <end position="248"/>
    </location>
</feature>
<evidence type="ECO:0000256" key="1">
    <source>
        <dbReference type="SAM" id="MobiDB-lite"/>
    </source>
</evidence>
<keyword evidence="3" id="KW-1185">Reference proteome</keyword>
<proteinExistence type="predicted"/>
<dbReference type="Proteomes" id="UP000198418">
    <property type="component" value="Unassembled WGS sequence"/>
</dbReference>
<evidence type="ECO:0000313" key="3">
    <source>
        <dbReference type="Proteomes" id="UP000198418"/>
    </source>
</evidence>